<evidence type="ECO:0000256" key="3">
    <source>
        <dbReference type="ARBA" id="ARBA00022458"/>
    </source>
</evidence>
<dbReference type="AlphaFoldDB" id="A0A562L329"/>
<keyword evidence="9" id="KW-1185">Reference proteome</keyword>
<comment type="similarity">
    <text evidence="2">Belongs to the LysR transcriptional regulatory family.</text>
</comment>
<dbReference type="Proteomes" id="UP000317176">
    <property type="component" value="Unassembled WGS sequence"/>
</dbReference>
<keyword evidence="3" id="KW-0536">Nodulation</keyword>
<dbReference type="InterPro" id="IPR005119">
    <property type="entry name" value="LysR_subst-bd"/>
</dbReference>
<dbReference type="InterPro" id="IPR036390">
    <property type="entry name" value="WH_DNA-bd_sf"/>
</dbReference>
<dbReference type="Gene3D" id="1.10.10.10">
    <property type="entry name" value="Winged helix-like DNA-binding domain superfamily/Winged helix DNA-binding domain"/>
    <property type="match status" value="1"/>
</dbReference>
<evidence type="ECO:0000313" key="8">
    <source>
        <dbReference type="EMBL" id="TWI02031.1"/>
    </source>
</evidence>
<comment type="caution">
    <text evidence="8">The sequence shown here is derived from an EMBL/GenBank/DDBJ whole genome shotgun (WGS) entry which is preliminary data.</text>
</comment>
<dbReference type="GO" id="GO:0003677">
    <property type="term" value="F:DNA binding"/>
    <property type="evidence" value="ECO:0007669"/>
    <property type="project" value="UniProtKB-KW"/>
</dbReference>
<dbReference type="Pfam" id="PF03466">
    <property type="entry name" value="LysR_substrate"/>
    <property type="match status" value="1"/>
</dbReference>
<accession>A0A562L329</accession>
<organism evidence="8 9">
    <name type="scientific">Bradyrhizobium daqingense</name>
    <dbReference type="NCBI Taxonomy" id="993502"/>
    <lineage>
        <taxon>Bacteria</taxon>
        <taxon>Pseudomonadati</taxon>
        <taxon>Pseudomonadota</taxon>
        <taxon>Alphaproteobacteria</taxon>
        <taxon>Hyphomicrobiales</taxon>
        <taxon>Nitrobacteraceae</taxon>
        <taxon>Bradyrhizobium</taxon>
    </lineage>
</organism>
<dbReference type="Gene3D" id="3.40.190.10">
    <property type="entry name" value="Periplasmic binding protein-like II"/>
    <property type="match status" value="2"/>
</dbReference>
<evidence type="ECO:0000313" key="9">
    <source>
        <dbReference type="Proteomes" id="UP000317176"/>
    </source>
</evidence>
<evidence type="ECO:0000256" key="6">
    <source>
        <dbReference type="ARBA" id="ARBA00023163"/>
    </source>
</evidence>
<evidence type="ECO:0000256" key="2">
    <source>
        <dbReference type="ARBA" id="ARBA00009437"/>
    </source>
</evidence>
<protein>
    <submittedName>
        <fullName evidence="8">DNA-binding transcriptional LysR family regulator</fullName>
    </submittedName>
</protein>
<dbReference type="PANTHER" id="PTHR30118">
    <property type="entry name" value="HTH-TYPE TRANSCRIPTIONAL REGULATOR LEUO-RELATED"/>
    <property type="match status" value="1"/>
</dbReference>
<evidence type="ECO:0000256" key="1">
    <source>
        <dbReference type="ARBA" id="ARBA00003502"/>
    </source>
</evidence>
<keyword evidence="5 8" id="KW-0238">DNA-binding</keyword>
<proteinExistence type="inferred from homology"/>
<evidence type="ECO:0000259" key="7">
    <source>
        <dbReference type="PROSITE" id="PS50931"/>
    </source>
</evidence>
<dbReference type="SUPFAM" id="SSF46785">
    <property type="entry name" value="Winged helix' DNA-binding domain"/>
    <property type="match status" value="1"/>
</dbReference>
<keyword evidence="4" id="KW-0805">Transcription regulation</keyword>
<sequence>MEGNVCQPGVIHKYHDRIYVMRTMDLAKVDLNLLVVLHALLETGSVTRAAERLGSSQPAISRALAKLRRLFGDRLMVKAASGMMPTLRAEAMREPLATLLGGVETFLHKPKFYPSATDRIFRIATTDYGALAILPNVAARFAREAPGAAIEIVSFSRDVFRMLADGQVDFVLYADNPVSGSFRARELFRESFVTLIRQGHPLLKELRGAKDVLPIKLFTTWPHIVVSIFGGQGGPIDTALAERGYKRHVALRVPYFATAAVITAASDYLVTMPSRAARQLAPRLGLVMLKPPAQVTPYGYRLLWHERSHDDPGAVWLRRLVIDGVKSAGEGA</sequence>
<dbReference type="InterPro" id="IPR036388">
    <property type="entry name" value="WH-like_DNA-bd_sf"/>
</dbReference>
<dbReference type="SUPFAM" id="SSF53850">
    <property type="entry name" value="Periplasmic binding protein-like II"/>
    <property type="match status" value="1"/>
</dbReference>
<dbReference type="PANTHER" id="PTHR30118:SF15">
    <property type="entry name" value="TRANSCRIPTIONAL REGULATORY PROTEIN"/>
    <property type="match status" value="1"/>
</dbReference>
<evidence type="ECO:0000256" key="4">
    <source>
        <dbReference type="ARBA" id="ARBA00023015"/>
    </source>
</evidence>
<reference evidence="8 9" key="1">
    <citation type="journal article" date="2015" name="Stand. Genomic Sci.">
        <title>Genomic Encyclopedia of Bacterial and Archaeal Type Strains, Phase III: the genomes of soil and plant-associated and newly described type strains.</title>
        <authorList>
            <person name="Whitman W.B."/>
            <person name="Woyke T."/>
            <person name="Klenk H.P."/>
            <person name="Zhou Y."/>
            <person name="Lilburn T.G."/>
            <person name="Beck B.J."/>
            <person name="De Vos P."/>
            <person name="Vandamme P."/>
            <person name="Eisen J.A."/>
            <person name="Garrity G."/>
            <person name="Hugenholtz P."/>
            <person name="Kyrpides N.C."/>
        </authorList>
    </citation>
    <scope>NUCLEOTIDE SEQUENCE [LARGE SCALE GENOMIC DNA]</scope>
    <source>
        <strain evidence="8 9">CGMCC 1.10947</strain>
    </source>
</reference>
<gene>
    <name evidence="8" type="ORF">IQ17_04391</name>
</gene>
<feature type="domain" description="HTH lysR-type" evidence="7">
    <location>
        <begin position="29"/>
        <end position="86"/>
    </location>
</feature>
<dbReference type="EMBL" id="VLKL01000012">
    <property type="protein sequence ID" value="TWI02031.1"/>
    <property type="molecule type" value="Genomic_DNA"/>
</dbReference>
<name>A0A562L329_9BRAD</name>
<comment type="function">
    <text evidence="1">NodD regulates the expression of the nodABCFE genes which encode other nodulation proteins. NodD is also a negative regulator of its own expression. Binds flavonoids as inducers.</text>
</comment>
<evidence type="ECO:0000256" key="5">
    <source>
        <dbReference type="ARBA" id="ARBA00023125"/>
    </source>
</evidence>
<dbReference type="PROSITE" id="PS50931">
    <property type="entry name" value="HTH_LYSR"/>
    <property type="match status" value="1"/>
</dbReference>
<dbReference type="Pfam" id="PF00126">
    <property type="entry name" value="HTH_1"/>
    <property type="match status" value="1"/>
</dbReference>
<dbReference type="InterPro" id="IPR037402">
    <property type="entry name" value="YidZ_PBP2"/>
</dbReference>
<dbReference type="InterPro" id="IPR050389">
    <property type="entry name" value="LysR-type_TF"/>
</dbReference>
<dbReference type="GO" id="GO:0003700">
    <property type="term" value="F:DNA-binding transcription factor activity"/>
    <property type="evidence" value="ECO:0007669"/>
    <property type="project" value="InterPro"/>
</dbReference>
<dbReference type="PRINTS" id="PR00039">
    <property type="entry name" value="HTHLYSR"/>
</dbReference>
<dbReference type="CDD" id="cd08417">
    <property type="entry name" value="PBP2_Nitroaromatics_like"/>
    <property type="match status" value="1"/>
</dbReference>
<dbReference type="InterPro" id="IPR000847">
    <property type="entry name" value="LysR_HTH_N"/>
</dbReference>
<keyword evidence="6" id="KW-0804">Transcription</keyword>